<evidence type="ECO:0000313" key="1">
    <source>
        <dbReference type="EMBL" id="KAF8481851.1"/>
    </source>
</evidence>
<protein>
    <submittedName>
        <fullName evidence="1">Uncharacterized protein</fullName>
    </submittedName>
</protein>
<name>A0A9P5MYD8_9AGAM</name>
<reference evidence="1" key="2">
    <citation type="journal article" date="2020" name="Nat. Commun.">
        <title>Large-scale genome sequencing of mycorrhizal fungi provides insights into the early evolution of symbiotic traits.</title>
        <authorList>
            <person name="Miyauchi S."/>
            <person name="Kiss E."/>
            <person name="Kuo A."/>
            <person name="Drula E."/>
            <person name="Kohler A."/>
            <person name="Sanchez-Garcia M."/>
            <person name="Morin E."/>
            <person name="Andreopoulos B."/>
            <person name="Barry K.W."/>
            <person name="Bonito G."/>
            <person name="Buee M."/>
            <person name="Carver A."/>
            <person name="Chen C."/>
            <person name="Cichocki N."/>
            <person name="Clum A."/>
            <person name="Culley D."/>
            <person name="Crous P.W."/>
            <person name="Fauchery L."/>
            <person name="Girlanda M."/>
            <person name="Hayes R.D."/>
            <person name="Keri Z."/>
            <person name="LaButti K."/>
            <person name="Lipzen A."/>
            <person name="Lombard V."/>
            <person name="Magnuson J."/>
            <person name="Maillard F."/>
            <person name="Murat C."/>
            <person name="Nolan M."/>
            <person name="Ohm R.A."/>
            <person name="Pangilinan J."/>
            <person name="Pereira M.F."/>
            <person name="Perotto S."/>
            <person name="Peter M."/>
            <person name="Pfister S."/>
            <person name="Riley R."/>
            <person name="Sitrit Y."/>
            <person name="Stielow J.B."/>
            <person name="Szollosi G."/>
            <person name="Zifcakova L."/>
            <person name="Stursova M."/>
            <person name="Spatafora J.W."/>
            <person name="Tedersoo L."/>
            <person name="Vaario L.M."/>
            <person name="Yamada A."/>
            <person name="Yan M."/>
            <person name="Wang P."/>
            <person name="Xu J."/>
            <person name="Bruns T."/>
            <person name="Baldrian P."/>
            <person name="Vilgalys R."/>
            <person name="Dunand C."/>
            <person name="Henrissat B."/>
            <person name="Grigoriev I.V."/>
            <person name="Hibbett D."/>
            <person name="Nagy L.G."/>
            <person name="Martin F.M."/>
        </authorList>
    </citation>
    <scope>NUCLEOTIDE SEQUENCE</scope>
    <source>
        <strain evidence="1">Prilba</strain>
    </source>
</reference>
<dbReference type="EMBL" id="WHVB01000006">
    <property type="protein sequence ID" value="KAF8481851.1"/>
    <property type="molecule type" value="Genomic_DNA"/>
</dbReference>
<sequence>MNTKWILVLYFNFRAPGMAYPRGEGRHVLVSPATILFFYLVKRAPHCWQCLSNVKPNAGPKRFPCSPSLFLCGPSTHPFT</sequence>
<evidence type="ECO:0000313" key="2">
    <source>
        <dbReference type="Proteomes" id="UP000759537"/>
    </source>
</evidence>
<organism evidence="1 2">
    <name type="scientific">Russula ochroleuca</name>
    <dbReference type="NCBI Taxonomy" id="152965"/>
    <lineage>
        <taxon>Eukaryota</taxon>
        <taxon>Fungi</taxon>
        <taxon>Dikarya</taxon>
        <taxon>Basidiomycota</taxon>
        <taxon>Agaricomycotina</taxon>
        <taxon>Agaricomycetes</taxon>
        <taxon>Russulales</taxon>
        <taxon>Russulaceae</taxon>
        <taxon>Russula</taxon>
    </lineage>
</organism>
<gene>
    <name evidence="1" type="ORF">DFH94DRAFT_733438</name>
</gene>
<accession>A0A9P5MYD8</accession>
<reference evidence="1" key="1">
    <citation type="submission" date="2019-10" db="EMBL/GenBank/DDBJ databases">
        <authorList>
            <consortium name="DOE Joint Genome Institute"/>
            <person name="Kuo A."/>
            <person name="Miyauchi S."/>
            <person name="Kiss E."/>
            <person name="Drula E."/>
            <person name="Kohler A."/>
            <person name="Sanchez-Garcia M."/>
            <person name="Andreopoulos B."/>
            <person name="Barry K.W."/>
            <person name="Bonito G."/>
            <person name="Buee M."/>
            <person name="Carver A."/>
            <person name="Chen C."/>
            <person name="Cichocki N."/>
            <person name="Clum A."/>
            <person name="Culley D."/>
            <person name="Crous P.W."/>
            <person name="Fauchery L."/>
            <person name="Girlanda M."/>
            <person name="Hayes R."/>
            <person name="Keri Z."/>
            <person name="LaButti K."/>
            <person name="Lipzen A."/>
            <person name="Lombard V."/>
            <person name="Magnuson J."/>
            <person name="Maillard F."/>
            <person name="Morin E."/>
            <person name="Murat C."/>
            <person name="Nolan M."/>
            <person name="Ohm R."/>
            <person name="Pangilinan J."/>
            <person name="Pereira M."/>
            <person name="Perotto S."/>
            <person name="Peter M."/>
            <person name="Riley R."/>
            <person name="Sitrit Y."/>
            <person name="Stielow B."/>
            <person name="Szollosi G."/>
            <person name="Zifcakova L."/>
            <person name="Stursova M."/>
            <person name="Spatafora J.W."/>
            <person name="Tedersoo L."/>
            <person name="Vaario L.-M."/>
            <person name="Yamada A."/>
            <person name="Yan M."/>
            <person name="Wang P."/>
            <person name="Xu J."/>
            <person name="Bruns T."/>
            <person name="Baldrian P."/>
            <person name="Vilgalys R."/>
            <person name="Henrissat B."/>
            <person name="Grigoriev I.V."/>
            <person name="Hibbett D."/>
            <person name="Nagy L.G."/>
            <person name="Martin F.M."/>
        </authorList>
    </citation>
    <scope>NUCLEOTIDE SEQUENCE</scope>
    <source>
        <strain evidence="1">Prilba</strain>
    </source>
</reference>
<proteinExistence type="predicted"/>
<keyword evidence="2" id="KW-1185">Reference proteome</keyword>
<comment type="caution">
    <text evidence="1">The sequence shown here is derived from an EMBL/GenBank/DDBJ whole genome shotgun (WGS) entry which is preliminary data.</text>
</comment>
<dbReference type="AlphaFoldDB" id="A0A9P5MYD8"/>
<dbReference type="Proteomes" id="UP000759537">
    <property type="component" value="Unassembled WGS sequence"/>
</dbReference>